<sequence length="188" mass="21292">MAAAVAHLNPLVIFSNSRKSRYSSRVLLLPVLSTRIHARASRRFPNPPDAVVVVPGSRGSSWREIGRFDDAEEYETDGDDEEEEDGSLDLLVRFLHNVFRKVSRKARRAVRSVLHIGISNRLVRFSVDGSLILAFLWILKAFLEVACTFGTVVFMSVLLIRGIWSLVFFMQENRFNSNNSWNGVRPAT</sequence>
<gene>
    <name evidence="2" type="ORF">ZOSMA_33G00240</name>
</gene>
<keyword evidence="1" id="KW-1133">Transmembrane helix</keyword>
<comment type="caution">
    <text evidence="2">The sequence shown here is derived from an EMBL/GenBank/DDBJ whole genome shotgun (WGS) entry which is preliminary data.</text>
</comment>
<evidence type="ECO:0000313" key="2">
    <source>
        <dbReference type="EMBL" id="KMZ64995.1"/>
    </source>
</evidence>
<dbReference type="OMA" id="MATSTCH"/>
<accession>A0A0K9P9Y6</accession>
<name>A0A0K9P9Y6_ZOSMR</name>
<organism evidence="2 3">
    <name type="scientific">Zostera marina</name>
    <name type="common">Eelgrass</name>
    <dbReference type="NCBI Taxonomy" id="29655"/>
    <lineage>
        <taxon>Eukaryota</taxon>
        <taxon>Viridiplantae</taxon>
        <taxon>Streptophyta</taxon>
        <taxon>Embryophyta</taxon>
        <taxon>Tracheophyta</taxon>
        <taxon>Spermatophyta</taxon>
        <taxon>Magnoliopsida</taxon>
        <taxon>Liliopsida</taxon>
        <taxon>Zosteraceae</taxon>
        <taxon>Zostera</taxon>
    </lineage>
</organism>
<protein>
    <submittedName>
        <fullName evidence="2">Short hypocotyl in white light1 protein</fullName>
    </submittedName>
</protein>
<dbReference type="InterPro" id="IPR039324">
    <property type="entry name" value="SHW1"/>
</dbReference>
<evidence type="ECO:0000313" key="3">
    <source>
        <dbReference type="Proteomes" id="UP000036987"/>
    </source>
</evidence>
<keyword evidence="3" id="KW-1185">Reference proteome</keyword>
<dbReference type="PANTHER" id="PTHR35474">
    <property type="entry name" value="ATP PHOSPHORIBOSYLTRANSFERASE REGULATORY SUBUNIT"/>
    <property type="match status" value="1"/>
</dbReference>
<dbReference type="AlphaFoldDB" id="A0A0K9P9Y6"/>
<dbReference type="OrthoDB" id="1931195at2759"/>
<dbReference type="Proteomes" id="UP000036987">
    <property type="component" value="Unassembled WGS sequence"/>
</dbReference>
<dbReference type="PANTHER" id="PTHR35474:SF1">
    <property type="entry name" value="ATP PHOSPHORIBOSYLTRANSFERASE REGULATORY SUBUNIT"/>
    <property type="match status" value="1"/>
</dbReference>
<reference evidence="3" key="1">
    <citation type="journal article" date="2016" name="Nature">
        <title>The genome of the seagrass Zostera marina reveals angiosperm adaptation to the sea.</title>
        <authorList>
            <person name="Olsen J.L."/>
            <person name="Rouze P."/>
            <person name="Verhelst B."/>
            <person name="Lin Y.-C."/>
            <person name="Bayer T."/>
            <person name="Collen J."/>
            <person name="Dattolo E."/>
            <person name="De Paoli E."/>
            <person name="Dittami S."/>
            <person name="Maumus F."/>
            <person name="Michel G."/>
            <person name="Kersting A."/>
            <person name="Lauritano C."/>
            <person name="Lohaus R."/>
            <person name="Toepel M."/>
            <person name="Tonon T."/>
            <person name="Vanneste K."/>
            <person name="Amirebrahimi M."/>
            <person name="Brakel J."/>
            <person name="Bostroem C."/>
            <person name="Chovatia M."/>
            <person name="Grimwood J."/>
            <person name="Jenkins J.W."/>
            <person name="Jueterbock A."/>
            <person name="Mraz A."/>
            <person name="Stam W.T."/>
            <person name="Tice H."/>
            <person name="Bornberg-Bauer E."/>
            <person name="Green P.J."/>
            <person name="Pearson G.A."/>
            <person name="Procaccini G."/>
            <person name="Duarte C.M."/>
            <person name="Schmutz J."/>
            <person name="Reusch T.B.H."/>
            <person name="Van de Peer Y."/>
        </authorList>
    </citation>
    <scope>NUCLEOTIDE SEQUENCE [LARGE SCALE GENOMIC DNA]</scope>
    <source>
        <strain evidence="3">cv. Finnish</strain>
    </source>
</reference>
<keyword evidence="1" id="KW-0472">Membrane</keyword>
<dbReference type="EMBL" id="LFYR01001077">
    <property type="protein sequence ID" value="KMZ64995.1"/>
    <property type="molecule type" value="Genomic_DNA"/>
</dbReference>
<feature type="transmembrane region" description="Helical" evidence="1">
    <location>
        <begin position="149"/>
        <end position="170"/>
    </location>
</feature>
<proteinExistence type="predicted"/>
<dbReference type="GO" id="GO:0010100">
    <property type="term" value="P:negative regulation of photomorphogenesis"/>
    <property type="evidence" value="ECO:0007669"/>
    <property type="project" value="InterPro"/>
</dbReference>
<evidence type="ECO:0000256" key="1">
    <source>
        <dbReference type="SAM" id="Phobius"/>
    </source>
</evidence>
<dbReference type="GO" id="GO:0009787">
    <property type="term" value="P:regulation of abscisic acid-activated signaling pathway"/>
    <property type="evidence" value="ECO:0007669"/>
    <property type="project" value="InterPro"/>
</dbReference>
<dbReference type="STRING" id="29655.A0A0K9P9Y6"/>
<keyword evidence="1" id="KW-0812">Transmembrane</keyword>